<comment type="caution">
    <text evidence="2">The sequence shown here is derived from an EMBL/GenBank/DDBJ whole genome shotgun (WGS) entry which is preliminary data.</text>
</comment>
<dbReference type="EMBL" id="DXGA01000194">
    <property type="protein sequence ID" value="HIW94659.1"/>
    <property type="molecule type" value="Genomic_DNA"/>
</dbReference>
<reference evidence="2" key="1">
    <citation type="journal article" date="2021" name="PeerJ">
        <title>Extensive microbial diversity within the chicken gut microbiome revealed by metagenomics and culture.</title>
        <authorList>
            <person name="Gilroy R."/>
            <person name="Ravi A."/>
            <person name="Getino M."/>
            <person name="Pursley I."/>
            <person name="Horton D.L."/>
            <person name="Alikhan N.F."/>
            <person name="Baker D."/>
            <person name="Gharbi K."/>
            <person name="Hall N."/>
            <person name="Watson M."/>
            <person name="Adriaenssens E.M."/>
            <person name="Foster-Nyarko E."/>
            <person name="Jarju S."/>
            <person name="Secka A."/>
            <person name="Antonio M."/>
            <person name="Oren A."/>
            <person name="Chaudhuri R.R."/>
            <person name="La Ragione R."/>
            <person name="Hildebrand F."/>
            <person name="Pallen M.J."/>
        </authorList>
    </citation>
    <scope>NUCLEOTIDE SEQUENCE</scope>
    <source>
        <strain evidence="2">ChiGjej6B6-1540</strain>
    </source>
</reference>
<dbReference type="InterPro" id="IPR051044">
    <property type="entry name" value="MAG_DAG_Lipase"/>
</dbReference>
<organism evidence="2 3">
    <name type="scientific">Candidatus Flavonifractor merdipullorum</name>
    <dbReference type="NCBI Taxonomy" id="2838590"/>
    <lineage>
        <taxon>Bacteria</taxon>
        <taxon>Bacillati</taxon>
        <taxon>Bacillota</taxon>
        <taxon>Clostridia</taxon>
        <taxon>Eubacteriales</taxon>
        <taxon>Oscillospiraceae</taxon>
        <taxon>Flavonifractor</taxon>
    </lineage>
</organism>
<proteinExistence type="predicted"/>
<dbReference type="InterPro" id="IPR029058">
    <property type="entry name" value="AB_hydrolase_fold"/>
</dbReference>
<evidence type="ECO:0000259" key="1">
    <source>
        <dbReference type="Pfam" id="PF12146"/>
    </source>
</evidence>
<dbReference type="Gene3D" id="3.40.50.1820">
    <property type="entry name" value="alpha/beta hydrolase"/>
    <property type="match status" value="1"/>
</dbReference>
<dbReference type="Proteomes" id="UP000824192">
    <property type="component" value="Unassembled WGS sequence"/>
</dbReference>
<accession>A0A9D1RVY0</accession>
<dbReference type="AlphaFoldDB" id="A0A9D1RVY0"/>
<dbReference type="PANTHER" id="PTHR11614">
    <property type="entry name" value="PHOSPHOLIPASE-RELATED"/>
    <property type="match status" value="1"/>
</dbReference>
<reference evidence="2" key="2">
    <citation type="submission" date="2021-04" db="EMBL/GenBank/DDBJ databases">
        <authorList>
            <person name="Gilroy R."/>
        </authorList>
    </citation>
    <scope>NUCLEOTIDE SEQUENCE</scope>
    <source>
        <strain evidence="2">ChiGjej6B6-1540</strain>
    </source>
</reference>
<feature type="domain" description="Serine aminopeptidase S33" evidence="1">
    <location>
        <begin position="29"/>
        <end position="292"/>
    </location>
</feature>
<dbReference type="Pfam" id="PF12146">
    <property type="entry name" value="Hydrolase_4"/>
    <property type="match status" value="1"/>
</dbReference>
<dbReference type="SUPFAM" id="SSF53474">
    <property type="entry name" value="alpha/beta-Hydrolases"/>
    <property type="match status" value="1"/>
</dbReference>
<dbReference type="InterPro" id="IPR022742">
    <property type="entry name" value="Hydrolase_4"/>
</dbReference>
<evidence type="ECO:0000313" key="3">
    <source>
        <dbReference type="Proteomes" id="UP000824192"/>
    </source>
</evidence>
<protein>
    <submittedName>
        <fullName evidence="2">Lysophospholipase</fullName>
    </submittedName>
</protein>
<gene>
    <name evidence="2" type="ORF">H9868_09010</name>
</gene>
<sequence>MVNFREFSYPSSDGLHQVHAALWTPAERAPRGVVQLVHGISEYIGRYDDFARFLAEAGFVVCGHDHLGHGKTAGGPDEYGFLGEKDGWEHLAWDVLALRSRMDAQFPGLPYCLMGHSMGSFVARTYLIRWPGTVDMAILSGTGQESAPLIAFGKWAASLVCALKGPNSRSGFITSLSLGAYNRQFKPNRTNADWISRDTAVVDAYVADPLCRFVPTVGMFRDMMGGLQFIGNPKNIANMDPHTPILLFSGDKDPVGSCGKGVKKVADAFCRAGVTDVTLTLYPDGRHEMLNEVGREQVYEDVLHWLETKM</sequence>
<name>A0A9D1RVY0_9FIRM</name>
<evidence type="ECO:0000313" key="2">
    <source>
        <dbReference type="EMBL" id="HIW94659.1"/>
    </source>
</evidence>